<reference evidence="1 2" key="1">
    <citation type="submission" date="2020-08" db="EMBL/GenBank/DDBJ databases">
        <title>Genomic Encyclopedia of Type Strains, Phase IV (KMG-IV): sequencing the most valuable type-strain genomes for metagenomic binning, comparative biology and taxonomic classification.</title>
        <authorList>
            <person name="Goeker M."/>
        </authorList>
    </citation>
    <scope>NUCLEOTIDE SEQUENCE [LARGE SCALE GENOMIC DNA]</scope>
    <source>
        <strain evidence="1 2">DSM 103377</strain>
    </source>
</reference>
<dbReference type="Proteomes" id="UP000553766">
    <property type="component" value="Unassembled WGS sequence"/>
</dbReference>
<evidence type="ECO:0000313" key="2">
    <source>
        <dbReference type="Proteomes" id="UP000553766"/>
    </source>
</evidence>
<accession>A0A840WZM5</accession>
<sequence>MTRTQGVLLDVLTPVRDIFLSRLLEEMASALDKGFECETDVLRRIPSGSVERAGSLNLPERYDLATEVRGDTATFDVTDSLVVRFDPFSLQLGNGANVRISPFQWNDLHVAVELRRGVTPNWQPIRRWYLEAFQVRFDEDTPEFHGVIHRLTGPEKVGATWVFNLDLGTASVDCLTDLFDALEQCQAANIELFGAEDDRERVESL</sequence>
<name>A0A840WZM5_9RHOB</name>
<proteinExistence type="predicted"/>
<organism evidence="1 2">
    <name type="scientific">Rubricella aquisinus</name>
    <dbReference type="NCBI Taxonomy" id="2028108"/>
    <lineage>
        <taxon>Bacteria</taxon>
        <taxon>Pseudomonadati</taxon>
        <taxon>Pseudomonadota</taxon>
        <taxon>Alphaproteobacteria</taxon>
        <taxon>Rhodobacterales</taxon>
        <taxon>Paracoccaceae</taxon>
        <taxon>Rubricella</taxon>
    </lineage>
</organism>
<evidence type="ECO:0000313" key="1">
    <source>
        <dbReference type="EMBL" id="MBB5515115.1"/>
    </source>
</evidence>
<gene>
    <name evidence="1" type="ORF">FHS89_001125</name>
</gene>
<comment type="caution">
    <text evidence="1">The sequence shown here is derived from an EMBL/GenBank/DDBJ whole genome shotgun (WGS) entry which is preliminary data.</text>
</comment>
<keyword evidence="2" id="KW-1185">Reference proteome</keyword>
<protein>
    <submittedName>
        <fullName evidence="1">Uncharacterized protein</fullName>
    </submittedName>
</protein>
<dbReference type="RefSeq" id="WP_184009404.1">
    <property type="nucleotide sequence ID" value="NZ_JACIJS010000003.1"/>
</dbReference>
<dbReference type="EMBL" id="JACIJS010000003">
    <property type="protein sequence ID" value="MBB5515115.1"/>
    <property type="molecule type" value="Genomic_DNA"/>
</dbReference>
<dbReference type="AlphaFoldDB" id="A0A840WZM5"/>